<proteinExistence type="predicted"/>
<evidence type="ECO:0000313" key="2">
    <source>
        <dbReference type="EMBL" id="MEN3238928.1"/>
    </source>
</evidence>
<dbReference type="Proteomes" id="UP001407347">
    <property type="component" value="Unassembled WGS sequence"/>
</dbReference>
<protein>
    <recommendedName>
        <fullName evidence="4">Winged helix-turn-helix domain-containing protein</fullName>
    </recommendedName>
</protein>
<evidence type="ECO:0000313" key="3">
    <source>
        <dbReference type="Proteomes" id="UP001407347"/>
    </source>
</evidence>
<evidence type="ECO:0000256" key="1">
    <source>
        <dbReference type="SAM" id="MobiDB-lite"/>
    </source>
</evidence>
<keyword evidence="3" id="KW-1185">Reference proteome</keyword>
<organism evidence="2 3">
    <name type="scientific">Methylobacterium ajmalii</name>
    <dbReference type="NCBI Taxonomy" id="2738439"/>
    <lineage>
        <taxon>Bacteria</taxon>
        <taxon>Pseudomonadati</taxon>
        <taxon>Pseudomonadota</taxon>
        <taxon>Alphaproteobacteria</taxon>
        <taxon>Hyphomicrobiales</taxon>
        <taxon>Methylobacteriaceae</taxon>
        <taxon>Methylobacterium</taxon>
    </lineage>
</organism>
<dbReference type="RefSeq" id="WP_346013876.1">
    <property type="nucleotide sequence ID" value="NZ_JAQYXP010000009.1"/>
</dbReference>
<sequence>MAEPARDRTALLAEFGSEAAILRPTLNERDLHSAAALLTVQGSPGSRPSLMGWTDGRAVDLPPEVRREIGGAVRLPSTVAGTLEELSGWRRRWEVLAAFEGEADPPLWLKARCAILEQRLDTLPPQSRADVAARLRWVLEAMAAGPNPDEAARLARLRVDLDECTASGLLEVAPEPEEPLPMEPAPGAVQTGHPAEGVSQAADPSPRTGAEKRRAVLDLLQAEDADGAEPLTDREIARRVGCSPQTVGNVRKSLAPAEPSV</sequence>
<gene>
    <name evidence="2" type="ORF">PUR29_36445</name>
</gene>
<dbReference type="EMBL" id="JAQYXP010000009">
    <property type="protein sequence ID" value="MEN3238928.1"/>
    <property type="molecule type" value="Genomic_DNA"/>
</dbReference>
<reference evidence="2 3" key="1">
    <citation type="journal article" date="2023" name="PLoS ONE">
        <title>Complete genome assembly of Hawai'i environmental nontuberculous mycobacteria reveals unexpected co-isolation with methylobacteria.</title>
        <authorList>
            <person name="Hendrix J."/>
            <person name="Epperson L.E."/>
            <person name="Tong E.I."/>
            <person name="Chan Y.L."/>
            <person name="Hasan N.A."/>
            <person name="Dawrs S.N."/>
            <person name="Norton G.J."/>
            <person name="Virdi R."/>
            <person name="Crooks J.L."/>
            <person name="Chan E.D."/>
            <person name="Honda J.R."/>
            <person name="Strong M."/>
        </authorList>
    </citation>
    <scope>NUCLEOTIDE SEQUENCE [LARGE SCALE GENOMIC DNA]</scope>
    <source>
        <strain evidence="2 3">NJH_HI04-1</strain>
    </source>
</reference>
<name>A0ABV0A5S2_9HYPH</name>
<accession>A0ABV0A5S2</accession>
<feature type="region of interest" description="Disordered" evidence="1">
    <location>
        <begin position="171"/>
        <end position="261"/>
    </location>
</feature>
<comment type="caution">
    <text evidence="2">The sequence shown here is derived from an EMBL/GenBank/DDBJ whole genome shotgun (WGS) entry which is preliminary data.</text>
</comment>
<evidence type="ECO:0008006" key="4">
    <source>
        <dbReference type="Google" id="ProtNLM"/>
    </source>
</evidence>